<dbReference type="Gramene" id="PNT74935">
    <property type="protein sequence ID" value="PNT74935"/>
    <property type="gene ID" value="BRADI_1g24705v3"/>
</dbReference>
<evidence type="ECO:0000313" key="3">
    <source>
        <dbReference type="EnsemblPlants" id="PNT74935"/>
    </source>
</evidence>
<dbReference type="Proteomes" id="UP000008810">
    <property type="component" value="Chromosome 1"/>
</dbReference>
<keyword evidence="4" id="KW-1185">Reference proteome</keyword>
<reference evidence="2 3" key="1">
    <citation type="journal article" date="2010" name="Nature">
        <title>Genome sequencing and analysis of the model grass Brachypodium distachyon.</title>
        <authorList>
            <consortium name="International Brachypodium Initiative"/>
        </authorList>
    </citation>
    <scope>NUCLEOTIDE SEQUENCE [LARGE SCALE GENOMIC DNA]</scope>
    <source>
        <strain evidence="2 3">Bd21</strain>
    </source>
</reference>
<accession>A0A2K2DKY5</accession>
<organism evidence="2">
    <name type="scientific">Brachypodium distachyon</name>
    <name type="common">Purple false brome</name>
    <name type="synonym">Trachynia distachya</name>
    <dbReference type="NCBI Taxonomy" id="15368"/>
    <lineage>
        <taxon>Eukaryota</taxon>
        <taxon>Viridiplantae</taxon>
        <taxon>Streptophyta</taxon>
        <taxon>Embryophyta</taxon>
        <taxon>Tracheophyta</taxon>
        <taxon>Spermatophyta</taxon>
        <taxon>Magnoliopsida</taxon>
        <taxon>Liliopsida</taxon>
        <taxon>Poales</taxon>
        <taxon>Poaceae</taxon>
        <taxon>BOP clade</taxon>
        <taxon>Pooideae</taxon>
        <taxon>Stipodae</taxon>
        <taxon>Brachypodieae</taxon>
        <taxon>Brachypodium</taxon>
    </lineage>
</organism>
<name>A0A2K2DKY5_BRADI</name>
<dbReference type="EnsemblPlants" id="PNT74935">
    <property type="protein sequence ID" value="PNT74935"/>
    <property type="gene ID" value="BRADI_1g24705v3"/>
</dbReference>
<evidence type="ECO:0000256" key="1">
    <source>
        <dbReference type="SAM" id="MobiDB-lite"/>
    </source>
</evidence>
<proteinExistence type="predicted"/>
<dbReference type="EMBL" id="CM000880">
    <property type="protein sequence ID" value="PNT74935.1"/>
    <property type="molecule type" value="Genomic_DNA"/>
</dbReference>
<protein>
    <submittedName>
        <fullName evidence="2 3">Uncharacterized protein</fullName>
    </submittedName>
</protein>
<feature type="region of interest" description="Disordered" evidence="1">
    <location>
        <begin position="1"/>
        <end position="118"/>
    </location>
</feature>
<sequence length="189" mass="21087">MAGDTTGESNERRRGRRKSIGSRSYGFDGGAWRRLGAEQRIQTSESERIKGTRLRRRLKKQKIRFGLGRLGPPAQASQPSPRCGRRNHGQTPSRQRRGSRREVERERESARSAAAARRRPRCWGPRSWLLAASARCPPPPLAGPAPGRSGTPSGRRPTGDRLFSARLLPLPATVSPPVFRYCFQILKLA</sequence>
<feature type="compositionally biased region" description="Basic residues" evidence="1">
    <location>
        <begin position="83"/>
        <end position="99"/>
    </location>
</feature>
<feature type="region of interest" description="Disordered" evidence="1">
    <location>
        <begin position="134"/>
        <end position="160"/>
    </location>
</feature>
<reference evidence="2" key="2">
    <citation type="submission" date="2017-06" db="EMBL/GenBank/DDBJ databases">
        <title>WGS assembly of Brachypodium distachyon.</title>
        <authorList>
            <consortium name="The International Brachypodium Initiative"/>
            <person name="Lucas S."/>
            <person name="Harmon-Smith M."/>
            <person name="Lail K."/>
            <person name="Tice H."/>
            <person name="Grimwood J."/>
            <person name="Bruce D."/>
            <person name="Barry K."/>
            <person name="Shu S."/>
            <person name="Lindquist E."/>
            <person name="Wang M."/>
            <person name="Pitluck S."/>
            <person name="Vogel J.P."/>
            <person name="Garvin D.F."/>
            <person name="Mockler T.C."/>
            <person name="Schmutz J."/>
            <person name="Rokhsar D."/>
            <person name="Bevan M.W."/>
        </authorList>
    </citation>
    <scope>NUCLEOTIDE SEQUENCE</scope>
    <source>
        <strain evidence="2">Bd21</strain>
    </source>
</reference>
<gene>
    <name evidence="2" type="ORF">BRADI_1g24705v3</name>
</gene>
<dbReference type="AlphaFoldDB" id="A0A2K2DKY5"/>
<reference evidence="3" key="3">
    <citation type="submission" date="2018-08" db="UniProtKB">
        <authorList>
            <consortium name="EnsemblPlants"/>
        </authorList>
    </citation>
    <scope>IDENTIFICATION</scope>
    <source>
        <strain evidence="3">cv. Bd21</strain>
    </source>
</reference>
<evidence type="ECO:0000313" key="2">
    <source>
        <dbReference type="EMBL" id="PNT74935.1"/>
    </source>
</evidence>
<evidence type="ECO:0000313" key="4">
    <source>
        <dbReference type="Proteomes" id="UP000008810"/>
    </source>
</evidence>
<feature type="compositionally biased region" description="Basic residues" evidence="1">
    <location>
        <begin position="51"/>
        <end position="63"/>
    </location>
</feature>
<dbReference type="InParanoid" id="A0A2K2DKY5"/>
<feature type="compositionally biased region" description="Basic and acidic residues" evidence="1">
    <location>
        <begin position="100"/>
        <end position="110"/>
    </location>
</feature>